<dbReference type="PANTHER" id="PTHR11552:SF158">
    <property type="entry name" value="GH23626P-RELATED"/>
    <property type="match status" value="1"/>
</dbReference>
<dbReference type="InterPro" id="IPR007867">
    <property type="entry name" value="GMC_OxRtase_C"/>
</dbReference>
<dbReference type="GO" id="GO:0016614">
    <property type="term" value="F:oxidoreductase activity, acting on CH-OH group of donors"/>
    <property type="evidence" value="ECO:0007669"/>
    <property type="project" value="InterPro"/>
</dbReference>
<evidence type="ECO:0000313" key="2">
    <source>
        <dbReference type="EMBL" id="KAJ9590329.1"/>
    </source>
</evidence>
<dbReference type="EMBL" id="JASPKZ010004340">
    <property type="protein sequence ID" value="KAJ9590329.1"/>
    <property type="molecule type" value="Genomic_DNA"/>
</dbReference>
<gene>
    <name evidence="2" type="ORF">L9F63_027833</name>
</gene>
<evidence type="ECO:0000313" key="3">
    <source>
        <dbReference type="Proteomes" id="UP001233999"/>
    </source>
</evidence>
<dbReference type="InterPro" id="IPR012132">
    <property type="entry name" value="GMC_OxRdtase"/>
</dbReference>
<dbReference type="Proteomes" id="UP001233999">
    <property type="component" value="Unassembled WGS sequence"/>
</dbReference>
<dbReference type="GO" id="GO:0050660">
    <property type="term" value="F:flavin adenine dinucleotide binding"/>
    <property type="evidence" value="ECO:0007669"/>
    <property type="project" value="InterPro"/>
</dbReference>
<name>A0AAD8A0L8_DIPPU</name>
<accession>A0AAD8A0L8</accession>
<comment type="caution">
    <text evidence="2">The sequence shown here is derived from an EMBL/GenBank/DDBJ whole genome shotgun (WGS) entry which is preliminary data.</text>
</comment>
<protein>
    <recommendedName>
        <fullName evidence="1">Glucose-methanol-choline oxidoreductase C-terminal domain-containing protein</fullName>
    </recommendedName>
</protein>
<reference evidence="2" key="2">
    <citation type="submission" date="2023-05" db="EMBL/GenBank/DDBJ databases">
        <authorList>
            <person name="Fouks B."/>
        </authorList>
    </citation>
    <scope>NUCLEOTIDE SEQUENCE</scope>
    <source>
        <strain evidence="2">Stay&amp;Tobe</strain>
        <tissue evidence="2">Testes</tissue>
    </source>
</reference>
<dbReference type="Gene3D" id="3.30.560.10">
    <property type="entry name" value="Glucose Oxidase, domain 3"/>
    <property type="match status" value="1"/>
</dbReference>
<reference evidence="2" key="1">
    <citation type="journal article" date="2023" name="IScience">
        <title>Live-bearing cockroach genome reveals convergent evolutionary mechanisms linked to viviparity in insects and beyond.</title>
        <authorList>
            <person name="Fouks B."/>
            <person name="Harrison M.C."/>
            <person name="Mikhailova A.A."/>
            <person name="Marchal E."/>
            <person name="English S."/>
            <person name="Carruthers M."/>
            <person name="Jennings E.C."/>
            <person name="Chiamaka E.L."/>
            <person name="Frigard R.A."/>
            <person name="Pippel M."/>
            <person name="Attardo G.M."/>
            <person name="Benoit J.B."/>
            <person name="Bornberg-Bauer E."/>
            <person name="Tobe S.S."/>
        </authorList>
    </citation>
    <scope>NUCLEOTIDE SEQUENCE</scope>
    <source>
        <strain evidence="2">Stay&amp;Tobe</strain>
    </source>
</reference>
<dbReference type="AlphaFoldDB" id="A0AAD8A0L8"/>
<organism evidence="2 3">
    <name type="scientific">Diploptera punctata</name>
    <name type="common">Pacific beetle cockroach</name>
    <dbReference type="NCBI Taxonomy" id="6984"/>
    <lineage>
        <taxon>Eukaryota</taxon>
        <taxon>Metazoa</taxon>
        <taxon>Ecdysozoa</taxon>
        <taxon>Arthropoda</taxon>
        <taxon>Hexapoda</taxon>
        <taxon>Insecta</taxon>
        <taxon>Pterygota</taxon>
        <taxon>Neoptera</taxon>
        <taxon>Polyneoptera</taxon>
        <taxon>Dictyoptera</taxon>
        <taxon>Blattodea</taxon>
        <taxon>Blaberoidea</taxon>
        <taxon>Blaberidae</taxon>
        <taxon>Diplopterinae</taxon>
        <taxon>Diploptera</taxon>
    </lineage>
</organism>
<dbReference type="PANTHER" id="PTHR11552">
    <property type="entry name" value="GLUCOSE-METHANOL-CHOLINE GMC OXIDOREDUCTASE"/>
    <property type="match status" value="1"/>
</dbReference>
<proteinExistence type="predicted"/>
<dbReference type="SUPFAM" id="SSF54373">
    <property type="entry name" value="FAD-linked reductases, C-terminal domain"/>
    <property type="match status" value="1"/>
</dbReference>
<evidence type="ECO:0000259" key="1">
    <source>
        <dbReference type="Pfam" id="PF05199"/>
    </source>
</evidence>
<sequence length="119" mass="13275">MYNNLLANDLDSVEKFGKSIGLTNKTLNSLKKLASETDILVIFPVISRPKSRGRILLKSADPFDHPKIYPGYISDTKGEDIETLIDGIKLIEEIMKTQVMRDKGSNCSNFTLKLAKVCV</sequence>
<keyword evidence="3" id="KW-1185">Reference proteome</keyword>
<feature type="domain" description="Glucose-methanol-choline oxidoreductase C-terminal" evidence="1">
    <location>
        <begin position="49"/>
        <end position="98"/>
    </location>
</feature>
<dbReference type="Pfam" id="PF05199">
    <property type="entry name" value="GMC_oxred_C"/>
    <property type="match status" value="1"/>
</dbReference>